<dbReference type="Gene3D" id="3.90.740.10">
    <property type="entry name" value="Valyl/Leucyl/Isoleucyl-tRNA synthetase, editing domain"/>
    <property type="match status" value="1"/>
</dbReference>
<protein>
    <recommendedName>
        <fullName evidence="2">leucine--tRNA ligase</fullName>
        <ecNumber evidence="2">6.1.1.4</ecNumber>
    </recommendedName>
</protein>
<comment type="caution">
    <text evidence="9">The sequence shown here is derived from an EMBL/GenBank/DDBJ whole genome shotgun (WGS) entry which is preliminary data.</text>
</comment>
<evidence type="ECO:0000256" key="2">
    <source>
        <dbReference type="ARBA" id="ARBA00013164"/>
    </source>
</evidence>
<name>K1S035_9ZZZZ</name>
<dbReference type="Gene3D" id="3.40.50.620">
    <property type="entry name" value="HUPs"/>
    <property type="match status" value="1"/>
</dbReference>
<proteinExistence type="inferred from homology"/>
<feature type="non-terminal residue" evidence="9">
    <location>
        <position position="1"/>
    </location>
</feature>
<evidence type="ECO:0000259" key="8">
    <source>
        <dbReference type="Pfam" id="PF13603"/>
    </source>
</evidence>
<dbReference type="GO" id="GO:0006429">
    <property type="term" value="P:leucyl-tRNA aminoacylation"/>
    <property type="evidence" value="ECO:0007669"/>
    <property type="project" value="InterPro"/>
</dbReference>
<dbReference type="AlphaFoldDB" id="K1S035"/>
<evidence type="ECO:0000256" key="4">
    <source>
        <dbReference type="ARBA" id="ARBA00022741"/>
    </source>
</evidence>
<keyword evidence="3" id="KW-0436">Ligase</keyword>
<dbReference type="EMBL" id="AJWZ01009547">
    <property type="protein sequence ID" value="EKC51003.1"/>
    <property type="molecule type" value="Genomic_DNA"/>
</dbReference>
<dbReference type="GO" id="GO:0005524">
    <property type="term" value="F:ATP binding"/>
    <property type="evidence" value="ECO:0007669"/>
    <property type="project" value="UniProtKB-KW"/>
</dbReference>
<dbReference type="InterPro" id="IPR025709">
    <property type="entry name" value="Leu_tRNA-synth_edit"/>
</dbReference>
<accession>K1S035</accession>
<feature type="non-terminal residue" evidence="9">
    <location>
        <position position="201"/>
    </location>
</feature>
<keyword evidence="4" id="KW-0547">Nucleotide-binding</keyword>
<dbReference type="SUPFAM" id="SSF50677">
    <property type="entry name" value="ValRS/IleRS/LeuRS editing domain"/>
    <property type="match status" value="1"/>
</dbReference>
<dbReference type="FunFam" id="3.40.50.620:FF:000154">
    <property type="entry name" value="Leucine--tRNA ligase"/>
    <property type="match status" value="1"/>
</dbReference>
<keyword evidence="7 9" id="KW-0030">Aminoacyl-tRNA synthetase</keyword>
<organism evidence="9">
    <name type="scientific">human gut metagenome</name>
    <dbReference type="NCBI Taxonomy" id="408170"/>
    <lineage>
        <taxon>unclassified sequences</taxon>
        <taxon>metagenomes</taxon>
        <taxon>organismal metagenomes</taxon>
    </lineage>
</organism>
<evidence type="ECO:0000313" key="9">
    <source>
        <dbReference type="EMBL" id="EKC51003.1"/>
    </source>
</evidence>
<dbReference type="Pfam" id="PF13603">
    <property type="entry name" value="tRNA-synt_1_2"/>
    <property type="match status" value="1"/>
</dbReference>
<dbReference type="InterPro" id="IPR014729">
    <property type="entry name" value="Rossmann-like_a/b/a_fold"/>
</dbReference>
<evidence type="ECO:0000256" key="1">
    <source>
        <dbReference type="ARBA" id="ARBA00005594"/>
    </source>
</evidence>
<evidence type="ECO:0000256" key="5">
    <source>
        <dbReference type="ARBA" id="ARBA00022840"/>
    </source>
</evidence>
<gene>
    <name evidence="9" type="ORF">OBE_13826</name>
</gene>
<dbReference type="InterPro" id="IPR002302">
    <property type="entry name" value="Leu-tRNA-ligase"/>
</dbReference>
<dbReference type="InterPro" id="IPR009008">
    <property type="entry name" value="Val/Leu/Ile-tRNA-synth_edit"/>
</dbReference>
<dbReference type="PRINTS" id="PR00985">
    <property type="entry name" value="TRNASYNTHLEU"/>
</dbReference>
<dbReference type="SUPFAM" id="SSF52374">
    <property type="entry name" value="Nucleotidylyl transferase"/>
    <property type="match status" value="1"/>
</dbReference>
<evidence type="ECO:0000256" key="7">
    <source>
        <dbReference type="ARBA" id="ARBA00023146"/>
    </source>
</evidence>
<feature type="domain" description="Leucyl-tRNA synthetase editing" evidence="8">
    <location>
        <begin position="89"/>
        <end position="201"/>
    </location>
</feature>
<dbReference type="GO" id="GO:0005829">
    <property type="term" value="C:cytosol"/>
    <property type="evidence" value="ECO:0007669"/>
    <property type="project" value="TreeGrafter"/>
</dbReference>
<comment type="similarity">
    <text evidence="1">Belongs to the class-I aminoacyl-tRNA synthetase family.</text>
</comment>
<sequence>NSYDDVKKQQILMNYRIAYLGETMVNWCPGLGTVLANDEVVNGVSERGGYPVIQKKMQQWCLRTSAYSQRLLDGLETIQWSDSIKETQKNWIGRSEGTEVEFSVKDSDVKFTIFTTRADTMFGVTFMVLAPESEYVQQVTTAEQKEEVEKYLDYVKKRTELDRMANHSVTGVFSGSYAINPFTGEAIPVWISEYVLAGYGT</sequence>
<dbReference type="EC" id="6.1.1.4" evidence="2"/>
<dbReference type="GO" id="GO:0004823">
    <property type="term" value="F:leucine-tRNA ligase activity"/>
    <property type="evidence" value="ECO:0007669"/>
    <property type="project" value="UniProtKB-EC"/>
</dbReference>
<keyword evidence="5" id="KW-0067">ATP-binding</keyword>
<dbReference type="PANTHER" id="PTHR43740:SF2">
    <property type="entry name" value="LEUCINE--TRNA LIGASE, MITOCHONDRIAL"/>
    <property type="match status" value="1"/>
</dbReference>
<evidence type="ECO:0000256" key="6">
    <source>
        <dbReference type="ARBA" id="ARBA00022917"/>
    </source>
</evidence>
<evidence type="ECO:0000256" key="3">
    <source>
        <dbReference type="ARBA" id="ARBA00022598"/>
    </source>
</evidence>
<dbReference type="PANTHER" id="PTHR43740">
    <property type="entry name" value="LEUCYL-TRNA SYNTHETASE"/>
    <property type="match status" value="1"/>
</dbReference>
<keyword evidence="6" id="KW-0648">Protein biosynthesis</keyword>
<reference evidence="9" key="1">
    <citation type="journal article" date="2013" name="Environ. Microbiol.">
        <title>Microbiota from the distal guts of lean and obese adolescents exhibit partial functional redundancy besides clear differences in community structure.</title>
        <authorList>
            <person name="Ferrer M."/>
            <person name="Ruiz A."/>
            <person name="Lanza F."/>
            <person name="Haange S.B."/>
            <person name="Oberbach A."/>
            <person name="Till H."/>
            <person name="Bargiela R."/>
            <person name="Campoy C."/>
            <person name="Segura M.T."/>
            <person name="Richter M."/>
            <person name="von Bergen M."/>
            <person name="Seifert J."/>
            <person name="Suarez A."/>
        </authorList>
    </citation>
    <scope>NUCLEOTIDE SEQUENCE</scope>
</reference>
<dbReference type="GO" id="GO:0002161">
    <property type="term" value="F:aminoacyl-tRNA deacylase activity"/>
    <property type="evidence" value="ECO:0007669"/>
    <property type="project" value="InterPro"/>
</dbReference>